<feature type="transmembrane region" description="Helical" evidence="5">
    <location>
        <begin position="331"/>
        <end position="349"/>
    </location>
</feature>
<feature type="transmembrane region" description="Helical" evidence="5">
    <location>
        <begin position="233"/>
        <end position="254"/>
    </location>
</feature>
<keyword evidence="3 5" id="KW-1133">Transmembrane helix</keyword>
<dbReference type="PANTHER" id="PTHR11785:SF512">
    <property type="entry name" value="SOBREMESA, ISOFORM B"/>
    <property type="match status" value="1"/>
</dbReference>
<feature type="transmembrane region" description="Helical" evidence="5">
    <location>
        <begin position="84"/>
        <end position="104"/>
    </location>
</feature>
<feature type="transmembrane region" description="Helical" evidence="5">
    <location>
        <begin position="154"/>
        <end position="173"/>
    </location>
</feature>
<gene>
    <name evidence="6" type="ORF">BGO89_05395</name>
</gene>
<comment type="caution">
    <text evidence="6">The sequence shown here is derived from an EMBL/GenBank/DDBJ whole genome shotgun (WGS) entry which is preliminary data.</text>
</comment>
<dbReference type="Proteomes" id="UP000184233">
    <property type="component" value="Unassembled WGS sequence"/>
</dbReference>
<feature type="transmembrane region" description="Helical" evidence="5">
    <location>
        <begin position="421"/>
        <end position="441"/>
    </location>
</feature>
<keyword evidence="2 5" id="KW-0812">Transmembrane</keyword>
<dbReference type="Pfam" id="PF13520">
    <property type="entry name" value="AA_permease_2"/>
    <property type="match status" value="1"/>
</dbReference>
<dbReference type="AlphaFoldDB" id="A0A1M3L1D4"/>
<dbReference type="GO" id="GO:0016020">
    <property type="term" value="C:membrane"/>
    <property type="evidence" value="ECO:0007669"/>
    <property type="project" value="UniProtKB-SubCell"/>
</dbReference>
<organism evidence="6 7">
    <name type="scientific">Candidatus Kapaibacterium thiocyanatum</name>
    <dbReference type="NCBI Taxonomy" id="1895771"/>
    <lineage>
        <taxon>Bacteria</taxon>
        <taxon>Pseudomonadati</taxon>
        <taxon>Candidatus Kapaibacteriota</taxon>
        <taxon>Candidatus Kapaibacteriia</taxon>
        <taxon>Candidatus Kapaibacteriales</taxon>
        <taxon>Candidatus Kapaibacteriaceae</taxon>
        <taxon>Candidatus Kapaibacterium</taxon>
    </lineage>
</organism>
<feature type="transmembrane region" description="Helical" evidence="5">
    <location>
        <begin position="193"/>
        <end position="212"/>
    </location>
</feature>
<feature type="transmembrane region" description="Helical" evidence="5">
    <location>
        <begin position="41"/>
        <end position="63"/>
    </location>
</feature>
<sequence length="447" mass="48169">MKRELTFVQATAINMIDMVGIGPFITTAAVAATMGFGPYALLAWVVGMVLAFVDAAIWSELGAKMPLAGGSYAFLKESYGAQSWGRLMAFLFVWQTIFQAPLVVTSAALGFSKYLGFVVHLDPLGSRLAGAALVVAMVVLLYRRIGAVGRISVVLWGAVILTLLGIVVSGATHASTDVVTQFFSTPTGEWPDLQLPLLGAATIGTVYSYLGYYNVCHLGGEVRNPERTIPRSMFVSVAGIAILYLCMQAAIYAVMPVADVAASPFIVSTFFERIYGPVVANIATCLVLVVALSSLFSVMLGYTRIPYAAAKDGLFFRIFAREHPTMEFPHVSLLVLGGMGILFSLTLTLDDAIKSIITMRVFTQFIAQAVGLMVLRKRVGAAAMPWRMWLYPVPVLLVIAGWLAIFFSAKPVVVGGSPYPLAQIAGVVTPMIGCVVYYFFLHRRTPA</sequence>
<dbReference type="STRING" id="1895771.BGO89_05395"/>
<evidence type="ECO:0008006" key="8">
    <source>
        <dbReference type="Google" id="ProtNLM"/>
    </source>
</evidence>
<evidence type="ECO:0000256" key="5">
    <source>
        <dbReference type="SAM" id="Phobius"/>
    </source>
</evidence>
<dbReference type="InterPro" id="IPR050598">
    <property type="entry name" value="AminoAcid_Transporter"/>
</dbReference>
<comment type="subcellular location">
    <subcellularLocation>
        <location evidence="1">Membrane</location>
        <topology evidence="1">Multi-pass membrane protein</topology>
    </subcellularLocation>
</comment>
<feature type="transmembrane region" description="Helical" evidence="5">
    <location>
        <begin position="274"/>
        <end position="302"/>
    </location>
</feature>
<proteinExistence type="predicted"/>
<protein>
    <recommendedName>
        <fullName evidence="8">Amino acid permease</fullName>
    </recommendedName>
</protein>
<evidence type="ECO:0000256" key="1">
    <source>
        <dbReference type="ARBA" id="ARBA00004141"/>
    </source>
</evidence>
<dbReference type="PIRSF" id="PIRSF006060">
    <property type="entry name" value="AA_transporter"/>
    <property type="match status" value="1"/>
</dbReference>
<evidence type="ECO:0000256" key="2">
    <source>
        <dbReference type="ARBA" id="ARBA00022692"/>
    </source>
</evidence>
<accession>A0A1M3L1D4</accession>
<name>A0A1M3L1D4_9BACT</name>
<feature type="transmembrane region" description="Helical" evidence="5">
    <location>
        <begin position="388"/>
        <end position="409"/>
    </location>
</feature>
<evidence type="ECO:0000256" key="4">
    <source>
        <dbReference type="ARBA" id="ARBA00023136"/>
    </source>
</evidence>
<evidence type="ECO:0000313" key="6">
    <source>
        <dbReference type="EMBL" id="OJX58742.1"/>
    </source>
</evidence>
<dbReference type="Gene3D" id="1.20.1740.10">
    <property type="entry name" value="Amino acid/polyamine transporter I"/>
    <property type="match status" value="1"/>
</dbReference>
<dbReference type="EMBL" id="MKVH01000015">
    <property type="protein sequence ID" value="OJX58742.1"/>
    <property type="molecule type" value="Genomic_DNA"/>
</dbReference>
<evidence type="ECO:0000256" key="3">
    <source>
        <dbReference type="ARBA" id="ARBA00022989"/>
    </source>
</evidence>
<feature type="transmembrane region" description="Helical" evidence="5">
    <location>
        <begin position="124"/>
        <end position="142"/>
    </location>
</feature>
<dbReference type="GO" id="GO:0015179">
    <property type="term" value="F:L-amino acid transmembrane transporter activity"/>
    <property type="evidence" value="ECO:0007669"/>
    <property type="project" value="TreeGrafter"/>
</dbReference>
<dbReference type="PANTHER" id="PTHR11785">
    <property type="entry name" value="AMINO ACID TRANSPORTER"/>
    <property type="match status" value="1"/>
</dbReference>
<evidence type="ECO:0000313" key="7">
    <source>
        <dbReference type="Proteomes" id="UP000184233"/>
    </source>
</evidence>
<feature type="transmembrane region" description="Helical" evidence="5">
    <location>
        <begin position="355"/>
        <end position="376"/>
    </location>
</feature>
<keyword evidence="4 5" id="KW-0472">Membrane</keyword>
<dbReference type="InterPro" id="IPR002293">
    <property type="entry name" value="AA/rel_permease1"/>
</dbReference>
<reference evidence="6 7" key="1">
    <citation type="submission" date="2016-09" db="EMBL/GenBank/DDBJ databases">
        <title>Genome-resolved meta-omics ties microbial dynamics to process performance in biotechnology for thiocyanate degradation.</title>
        <authorList>
            <person name="Kantor R.S."/>
            <person name="Huddy R.J."/>
            <person name="Iyer R."/>
            <person name="Thomas B.C."/>
            <person name="Brown C.T."/>
            <person name="Anantharaman K."/>
            <person name="Tringe S."/>
            <person name="Hettich R.L."/>
            <person name="Harrison S.T."/>
            <person name="Banfield J.F."/>
        </authorList>
    </citation>
    <scope>NUCLEOTIDE SEQUENCE [LARGE SCALE GENOMIC DNA]</scope>
    <source>
        <strain evidence="6">59-99</strain>
    </source>
</reference>